<dbReference type="InterPro" id="IPR013656">
    <property type="entry name" value="PAS_4"/>
</dbReference>
<dbReference type="SMART" id="SM00086">
    <property type="entry name" value="PAC"/>
    <property type="match status" value="1"/>
</dbReference>
<gene>
    <name evidence="18" type="ORF">X474_09010</name>
</gene>
<dbReference type="InterPro" id="IPR000014">
    <property type="entry name" value="PAS"/>
</dbReference>
<dbReference type="PANTHER" id="PTHR42878">
    <property type="entry name" value="TWO-COMPONENT HISTIDINE KINASE"/>
    <property type="match status" value="1"/>
</dbReference>
<evidence type="ECO:0000259" key="17">
    <source>
        <dbReference type="PROSITE" id="PS50113"/>
    </source>
</evidence>
<dbReference type="NCBIfam" id="TIGR00229">
    <property type="entry name" value="sensory_box"/>
    <property type="match status" value="1"/>
</dbReference>
<dbReference type="OrthoDB" id="5342753at2"/>
<dbReference type="STRING" id="1429043.X474_09010"/>
<dbReference type="CDD" id="cd00130">
    <property type="entry name" value="PAS"/>
    <property type="match status" value="2"/>
</dbReference>
<evidence type="ECO:0000256" key="1">
    <source>
        <dbReference type="ARBA" id="ARBA00000085"/>
    </source>
</evidence>
<feature type="domain" description="PAC" evidence="17">
    <location>
        <begin position="118"/>
        <end position="170"/>
    </location>
</feature>
<feature type="domain" description="PAS" evidence="16">
    <location>
        <begin position="50"/>
        <end position="113"/>
    </location>
</feature>
<dbReference type="InterPro" id="IPR050351">
    <property type="entry name" value="BphY/WalK/GraS-like"/>
</dbReference>
<dbReference type="SMART" id="SM00388">
    <property type="entry name" value="HisKA"/>
    <property type="match status" value="1"/>
</dbReference>
<dbReference type="InterPro" id="IPR036890">
    <property type="entry name" value="HATPase_C_sf"/>
</dbReference>
<evidence type="ECO:0000256" key="9">
    <source>
        <dbReference type="ARBA" id="ARBA00022840"/>
    </source>
</evidence>
<evidence type="ECO:0000313" key="18">
    <source>
        <dbReference type="EMBL" id="KIX14362.1"/>
    </source>
</evidence>
<evidence type="ECO:0000256" key="7">
    <source>
        <dbReference type="ARBA" id="ARBA00022741"/>
    </source>
</evidence>
<evidence type="ECO:0000259" key="16">
    <source>
        <dbReference type="PROSITE" id="PS50112"/>
    </source>
</evidence>
<comment type="subcellular location">
    <subcellularLocation>
        <location evidence="2">Membrane</location>
        <topology evidence="2">Multi-pass membrane protein</topology>
    </subcellularLocation>
</comment>
<proteinExistence type="predicted"/>
<dbReference type="InterPro" id="IPR035965">
    <property type="entry name" value="PAS-like_dom_sf"/>
</dbReference>
<dbReference type="GO" id="GO:0030295">
    <property type="term" value="F:protein kinase activator activity"/>
    <property type="evidence" value="ECO:0007669"/>
    <property type="project" value="TreeGrafter"/>
</dbReference>
<evidence type="ECO:0000256" key="2">
    <source>
        <dbReference type="ARBA" id="ARBA00004141"/>
    </source>
</evidence>
<dbReference type="Proteomes" id="UP000032233">
    <property type="component" value="Unassembled WGS sequence"/>
</dbReference>
<keyword evidence="9" id="KW-0067">ATP-binding</keyword>
<dbReference type="AlphaFoldDB" id="A0A0D2GHI4"/>
<keyword evidence="7" id="KW-0547">Nucleotide-binding</keyword>
<keyword evidence="13" id="KW-0175">Coiled coil</keyword>
<dbReference type="Pfam" id="PF08448">
    <property type="entry name" value="PAS_4"/>
    <property type="match status" value="1"/>
</dbReference>
<dbReference type="FunFam" id="3.30.565.10:FF:000006">
    <property type="entry name" value="Sensor histidine kinase WalK"/>
    <property type="match status" value="1"/>
</dbReference>
<dbReference type="Pfam" id="PF00512">
    <property type="entry name" value="HisKA"/>
    <property type="match status" value="1"/>
</dbReference>
<dbReference type="CDD" id="cd00082">
    <property type="entry name" value="HisKA"/>
    <property type="match status" value="1"/>
</dbReference>
<evidence type="ECO:0000313" key="19">
    <source>
        <dbReference type="Proteomes" id="UP000032233"/>
    </source>
</evidence>
<dbReference type="GO" id="GO:0006355">
    <property type="term" value="P:regulation of DNA-templated transcription"/>
    <property type="evidence" value="ECO:0007669"/>
    <property type="project" value="InterPro"/>
</dbReference>
<feature type="coiled-coil region" evidence="13">
    <location>
        <begin position="312"/>
        <end position="371"/>
    </location>
</feature>
<feature type="compositionally biased region" description="Polar residues" evidence="14">
    <location>
        <begin position="1"/>
        <end position="16"/>
    </location>
</feature>
<dbReference type="PROSITE" id="PS50109">
    <property type="entry name" value="HIS_KIN"/>
    <property type="match status" value="1"/>
</dbReference>
<reference evidence="18 19" key="1">
    <citation type="submission" date="2013-11" db="EMBL/GenBank/DDBJ databases">
        <title>Metagenomic analysis of a methanogenic consortium involved in long chain n-alkane degradation.</title>
        <authorList>
            <person name="Davidova I.A."/>
            <person name="Callaghan A.V."/>
            <person name="Wawrik B."/>
            <person name="Pruitt S."/>
            <person name="Marks C."/>
            <person name="Duncan K.E."/>
            <person name="Suflita J.M."/>
        </authorList>
    </citation>
    <scope>NUCLEOTIDE SEQUENCE [LARGE SCALE GENOMIC DNA]</scope>
    <source>
        <strain evidence="18 19">SPR</strain>
    </source>
</reference>
<dbReference type="Gene3D" id="1.10.287.130">
    <property type="match status" value="1"/>
</dbReference>
<dbReference type="InterPro" id="IPR036097">
    <property type="entry name" value="HisK_dim/P_sf"/>
</dbReference>
<evidence type="ECO:0000256" key="5">
    <source>
        <dbReference type="ARBA" id="ARBA00022679"/>
    </source>
</evidence>
<dbReference type="GO" id="GO:0016020">
    <property type="term" value="C:membrane"/>
    <property type="evidence" value="ECO:0007669"/>
    <property type="project" value="UniProtKB-SubCell"/>
</dbReference>
<comment type="caution">
    <text evidence="18">The sequence shown here is derived from an EMBL/GenBank/DDBJ whole genome shotgun (WGS) entry which is preliminary data.</text>
</comment>
<dbReference type="InterPro" id="IPR003594">
    <property type="entry name" value="HATPase_dom"/>
</dbReference>
<sequence>MSAAQKTSNTASTELPENQEGRFDRPGMYTRVLPQDQDFCSFLAQAKPFFDMAATMLVGIDSDGAVQMANEKCLLMLEATEKQVVGQNWFDKFVHKADRYRVKQRWQGVLSGARKPARTLEYRVTSLSGKTRDLYWTSSLLTDRKGAIVGLLGTGEDITQHNLMQKKVEQKAREMEANNNELLTLKKILVKSRNKLSAVFDSLNDIIVSVTPEGKIESLNLAAAQRAELHPSKLVGLPSLEYLDKARVHPNIRAALLHCFDLMERKGASEYKVVEAPGHDGPQFFEVIGMPVFDSQGDFSLGIIHVKDVTVLKRMEIEVRKANELLEEKVVERTKELSLAKDELQEERDRLAEVNAQLRRLDQLRHDLTNMVVHDLKGPLAEIMGNLDLLSYGDLSQTQAEARDLALLGADDLLRMIMNLLEIDRLEEGRLTINPRQVEMGELAQGVVDKFKTLISLKGTDVKVLNEKEVFLKADPGLLERVIQNLLTNALNHTPGEGGITLWSEPGEDKGGVFHIQDTGEGIPPKYHQHIFEKFRQAGDTNLPRTSTGLGLSFCRMAVEAHGGRIWFDSEEGKGTVFHFWLPQEPVTEKD</sequence>
<evidence type="ECO:0000256" key="11">
    <source>
        <dbReference type="ARBA" id="ARBA00023012"/>
    </source>
</evidence>
<dbReference type="PRINTS" id="PR00344">
    <property type="entry name" value="BCTRLSENSOR"/>
</dbReference>
<keyword evidence="11" id="KW-0902">Two-component regulatory system</keyword>
<keyword evidence="12" id="KW-0472">Membrane</keyword>
<dbReference type="SMART" id="SM00387">
    <property type="entry name" value="HATPase_c"/>
    <property type="match status" value="1"/>
</dbReference>
<keyword evidence="19" id="KW-1185">Reference proteome</keyword>
<dbReference type="PROSITE" id="PS50113">
    <property type="entry name" value="PAC"/>
    <property type="match status" value="2"/>
</dbReference>
<evidence type="ECO:0000256" key="12">
    <source>
        <dbReference type="ARBA" id="ARBA00023136"/>
    </source>
</evidence>
<keyword evidence="8" id="KW-0418">Kinase</keyword>
<dbReference type="GO" id="GO:0000156">
    <property type="term" value="F:phosphorelay response regulator activity"/>
    <property type="evidence" value="ECO:0007669"/>
    <property type="project" value="TreeGrafter"/>
</dbReference>
<dbReference type="InterPro" id="IPR000700">
    <property type="entry name" value="PAS-assoc_C"/>
</dbReference>
<keyword evidence="6" id="KW-0812">Transmembrane</keyword>
<dbReference type="PANTHER" id="PTHR42878:SF7">
    <property type="entry name" value="SENSOR HISTIDINE KINASE GLRK"/>
    <property type="match status" value="1"/>
</dbReference>
<protein>
    <recommendedName>
        <fullName evidence="3">histidine kinase</fullName>
        <ecNumber evidence="3">2.7.13.3</ecNumber>
    </recommendedName>
</protein>
<keyword evidence="4" id="KW-0597">Phosphoprotein</keyword>
<feature type="coiled-coil region" evidence="13">
    <location>
        <begin position="158"/>
        <end position="185"/>
    </location>
</feature>
<dbReference type="Gene3D" id="3.30.450.20">
    <property type="entry name" value="PAS domain"/>
    <property type="match status" value="2"/>
</dbReference>
<dbReference type="Gene3D" id="3.30.565.10">
    <property type="entry name" value="Histidine kinase-like ATPase, C-terminal domain"/>
    <property type="match status" value="1"/>
</dbReference>
<accession>A0A0D2GHI4</accession>
<evidence type="ECO:0000256" key="14">
    <source>
        <dbReference type="SAM" id="MobiDB-lite"/>
    </source>
</evidence>
<evidence type="ECO:0000256" key="13">
    <source>
        <dbReference type="SAM" id="Coils"/>
    </source>
</evidence>
<name>A0A0D2GHI4_9BACT</name>
<dbReference type="InterPro" id="IPR005467">
    <property type="entry name" value="His_kinase_dom"/>
</dbReference>
<dbReference type="Pfam" id="PF02518">
    <property type="entry name" value="HATPase_c"/>
    <property type="match status" value="1"/>
</dbReference>
<dbReference type="InterPro" id="IPR001610">
    <property type="entry name" value="PAC"/>
</dbReference>
<keyword evidence="10" id="KW-1133">Transmembrane helix</keyword>
<evidence type="ECO:0000256" key="8">
    <source>
        <dbReference type="ARBA" id="ARBA00022777"/>
    </source>
</evidence>
<dbReference type="SMART" id="SM00091">
    <property type="entry name" value="PAS"/>
    <property type="match status" value="2"/>
</dbReference>
<dbReference type="EMBL" id="AZAC01000011">
    <property type="protein sequence ID" value="KIX14362.1"/>
    <property type="molecule type" value="Genomic_DNA"/>
</dbReference>
<feature type="domain" description="Histidine kinase" evidence="15">
    <location>
        <begin position="371"/>
        <end position="586"/>
    </location>
</feature>
<dbReference type="GO" id="GO:0000155">
    <property type="term" value="F:phosphorelay sensor kinase activity"/>
    <property type="evidence" value="ECO:0007669"/>
    <property type="project" value="InterPro"/>
</dbReference>
<dbReference type="InterPro" id="IPR003661">
    <property type="entry name" value="HisK_dim/P_dom"/>
</dbReference>
<evidence type="ECO:0000256" key="10">
    <source>
        <dbReference type="ARBA" id="ARBA00022989"/>
    </source>
</evidence>
<evidence type="ECO:0000256" key="4">
    <source>
        <dbReference type="ARBA" id="ARBA00022553"/>
    </source>
</evidence>
<dbReference type="SUPFAM" id="SSF55785">
    <property type="entry name" value="PYP-like sensor domain (PAS domain)"/>
    <property type="match status" value="2"/>
</dbReference>
<evidence type="ECO:0000256" key="3">
    <source>
        <dbReference type="ARBA" id="ARBA00012438"/>
    </source>
</evidence>
<dbReference type="InParanoid" id="A0A0D2GHI4"/>
<feature type="region of interest" description="Disordered" evidence="14">
    <location>
        <begin position="1"/>
        <end position="24"/>
    </location>
</feature>
<dbReference type="RefSeq" id="WP_044348025.1">
    <property type="nucleotide sequence ID" value="NZ_AZAC01000011.1"/>
</dbReference>
<dbReference type="EC" id="2.7.13.3" evidence="3"/>
<evidence type="ECO:0000259" key="15">
    <source>
        <dbReference type="PROSITE" id="PS50109"/>
    </source>
</evidence>
<evidence type="ECO:0000256" key="6">
    <source>
        <dbReference type="ARBA" id="ARBA00022692"/>
    </source>
</evidence>
<dbReference type="InterPro" id="IPR013767">
    <property type="entry name" value="PAS_fold"/>
</dbReference>
<dbReference type="GO" id="GO:0005524">
    <property type="term" value="F:ATP binding"/>
    <property type="evidence" value="ECO:0007669"/>
    <property type="project" value="UniProtKB-KW"/>
</dbReference>
<keyword evidence="5" id="KW-0808">Transferase</keyword>
<comment type="catalytic activity">
    <reaction evidence="1">
        <text>ATP + protein L-histidine = ADP + protein N-phospho-L-histidine.</text>
        <dbReference type="EC" id="2.7.13.3"/>
    </reaction>
</comment>
<organism evidence="18 19">
    <name type="scientific">Dethiosulfatarculus sandiegensis</name>
    <dbReference type="NCBI Taxonomy" id="1429043"/>
    <lineage>
        <taxon>Bacteria</taxon>
        <taxon>Pseudomonadati</taxon>
        <taxon>Thermodesulfobacteriota</taxon>
        <taxon>Desulfarculia</taxon>
        <taxon>Desulfarculales</taxon>
        <taxon>Desulfarculaceae</taxon>
        <taxon>Dethiosulfatarculus</taxon>
    </lineage>
</organism>
<feature type="domain" description="PAC" evidence="17">
    <location>
        <begin position="267"/>
        <end position="321"/>
    </location>
</feature>
<dbReference type="GO" id="GO:0007234">
    <property type="term" value="P:osmosensory signaling via phosphorelay pathway"/>
    <property type="evidence" value="ECO:0007669"/>
    <property type="project" value="TreeGrafter"/>
</dbReference>
<dbReference type="SUPFAM" id="SSF47384">
    <property type="entry name" value="Homodimeric domain of signal transducing histidine kinase"/>
    <property type="match status" value="1"/>
</dbReference>
<dbReference type="Pfam" id="PF00989">
    <property type="entry name" value="PAS"/>
    <property type="match status" value="1"/>
</dbReference>
<dbReference type="CDD" id="cd00075">
    <property type="entry name" value="HATPase"/>
    <property type="match status" value="1"/>
</dbReference>
<dbReference type="InterPro" id="IPR004358">
    <property type="entry name" value="Sig_transdc_His_kin-like_C"/>
</dbReference>
<dbReference type="PROSITE" id="PS50112">
    <property type="entry name" value="PAS"/>
    <property type="match status" value="1"/>
</dbReference>
<dbReference type="SUPFAM" id="SSF55874">
    <property type="entry name" value="ATPase domain of HSP90 chaperone/DNA topoisomerase II/histidine kinase"/>
    <property type="match status" value="1"/>
</dbReference>